<evidence type="ECO:0000256" key="3">
    <source>
        <dbReference type="ARBA" id="ARBA00022801"/>
    </source>
</evidence>
<dbReference type="GO" id="GO:0006508">
    <property type="term" value="P:proteolysis"/>
    <property type="evidence" value="ECO:0007669"/>
    <property type="project" value="UniProtKB-KW"/>
</dbReference>
<feature type="domain" description="Peptidase S8/S53" evidence="7">
    <location>
        <begin position="99"/>
        <end position="369"/>
    </location>
</feature>
<evidence type="ECO:0000256" key="6">
    <source>
        <dbReference type="SAM" id="SignalP"/>
    </source>
</evidence>
<accession>A0A367ZLS9</accession>
<dbReference type="InterPro" id="IPR000209">
    <property type="entry name" value="Peptidase_S8/S53_dom"/>
</dbReference>
<name>A0A367ZLS9_9BACT</name>
<dbReference type="PROSITE" id="PS00137">
    <property type="entry name" value="SUBTILASE_HIS"/>
    <property type="match status" value="1"/>
</dbReference>
<evidence type="ECO:0000256" key="2">
    <source>
        <dbReference type="ARBA" id="ARBA00022670"/>
    </source>
</evidence>
<keyword evidence="3 5" id="KW-0378">Hydrolase</keyword>
<dbReference type="InterPro" id="IPR034204">
    <property type="entry name" value="PfSUB1-like_cat_dom"/>
</dbReference>
<dbReference type="PANTHER" id="PTHR43399:SF4">
    <property type="entry name" value="CELL WALL-ASSOCIATED PROTEASE"/>
    <property type="match status" value="1"/>
</dbReference>
<comment type="caution">
    <text evidence="8">The sequence shown here is derived from an EMBL/GenBank/DDBJ whole genome shotgun (WGS) entry which is preliminary data.</text>
</comment>
<dbReference type="Proteomes" id="UP000252355">
    <property type="component" value="Unassembled WGS sequence"/>
</dbReference>
<dbReference type="InterPro" id="IPR023828">
    <property type="entry name" value="Peptidase_S8_Ser-AS"/>
</dbReference>
<sequence>MVPLLLIGAIAVPALAQEVPYRPFEPVEIGAPCTDPADPAAPAARRGRCPHDHAVDDPFLDKQYQMCNFGQADDKGQIGMPGCDIGGLAARRAFHPQGEIILAIIDSGLELNHPDVDRSVLWVNPGESGLDAEGRDKRTNGVDDDGNGYVDDVHGWNFVRNSPDVNDDHYHGTHVGGLLCAPADNGRGIAGACSGVKIMLVKIFGLGNTLSSEQIARAIRYAVDNGARVLSNSYGSPSFTQAMKEAIAYSAQKGVLFVCASGNSRKNMDLPDEQDYPSCYGIENQLVVGATNNRDLSTFCNFGSMVELAAPGENMFSLFPKGQYRSFSGTSQACPLVAGAATMVWMQHPAWTWRQVKQALLDSADQVRGLSRYVVGGRRLNLYNALTGRPGRRLPVEDFSQWREESRPLESPHPYPNQKTLTWELTVPGARKFRVYFTRLEIDHFGDSLTIKNGAGEVVEYINGVHAAGWSEVIDGDRATLVLEAGEYVNAFGFAIDRLQWLP</sequence>
<feature type="chain" id="PRO_5016984008" evidence="6">
    <location>
        <begin position="17"/>
        <end position="503"/>
    </location>
</feature>
<evidence type="ECO:0000256" key="5">
    <source>
        <dbReference type="PROSITE-ProRule" id="PRU01240"/>
    </source>
</evidence>
<dbReference type="SUPFAM" id="SSF49854">
    <property type="entry name" value="Spermadhesin, CUB domain"/>
    <property type="match status" value="1"/>
</dbReference>
<keyword evidence="4 5" id="KW-0720">Serine protease</keyword>
<proteinExistence type="inferred from homology"/>
<evidence type="ECO:0000259" key="7">
    <source>
        <dbReference type="Pfam" id="PF00082"/>
    </source>
</evidence>
<dbReference type="InterPro" id="IPR022398">
    <property type="entry name" value="Peptidase_S8_His-AS"/>
</dbReference>
<dbReference type="InterPro" id="IPR051048">
    <property type="entry name" value="Peptidase_S8/S53_subtilisin"/>
</dbReference>
<dbReference type="AlphaFoldDB" id="A0A367ZLS9"/>
<dbReference type="EMBL" id="QOQW01000017">
    <property type="protein sequence ID" value="RCK78990.1"/>
    <property type="molecule type" value="Genomic_DNA"/>
</dbReference>
<evidence type="ECO:0000256" key="4">
    <source>
        <dbReference type="ARBA" id="ARBA00022825"/>
    </source>
</evidence>
<reference evidence="8 9" key="1">
    <citation type="submission" date="2018-05" db="EMBL/GenBank/DDBJ databases">
        <title>A metagenomic window into the 2 km-deep terrestrial subsurface aquifer revealed taxonomically and functionally diverse microbial community comprising novel uncultured bacterial lineages.</title>
        <authorList>
            <person name="Kadnikov V.V."/>
            <person name="Mardanov A.V."/>
            <person name="Beletsky A.V."/>
            <person name="Banks D."/>
            <person name="Pimenov N.V."/>
            <person name="Frank Y.A."/>
            <person name="Karnachuk O.V."/>
            <person name="Ravin N.V."/>
        </authorList>
    </citation>
    <scope>NUCLEOTIDE SEQUENCE [LARGE SCALE GENOMIC DNA]</scope>
    <source>
        <strain evidence="8">BY5</strain>
    </source>
</reference>
<feature type="active site" description="Charge relay system" evidence="5">
    <location>
        <position position="106"/>
    </location>
</feature>
<feature type="active site" description="Charge relay system" evidence="5">
    <location>
        <position position="171"/>
    </location>
</feature>
<comment type="similarity">
    <text evidence="1 5">Belongs to the peptidase S8 family.</text>
</comment>
<dbReference type="PRINTS" id="PR00723">
    <property type="entry name" value="SUBTILISIN"/>
</dbReference>
<dbReference type="PROSITE" id="PS00138">
    <property type="entry name" value="SUBTILASE_SER"/>
    <property type="match status" value="1"/>
</dbReference>
<evidence type="ECO:0000313" key="8">
    <source>
        <dbReference type="EMBL" id="RCK78990.1"/>
    </source>
</evidence>
<evidence type="ECO:0000313" key="9">
    <source>
        <dbReference type="Proteomes" id="UP000252355"/>
    </source>
</evidence>
<dbReference type="SUPFAM" id="SSF52743">
    <property type="entry name" value="Subtilisin-like"/>
    <property type="match status" value="1"/>
</dbReference>
<evidence type="ECO:0000256" key="1">
    <source>
        <dbReference type="ARBA" id="ARBA00011073"/>
    </source>
</evidence>
<keyword evidence="2 5" id="KW-0645">Protease</keyword>
<organism evidence="8 9">
    <name type="scientific">Candidatus Ozemobacter sibiricus</name>
    <dbReference type="NCBI Taxonomy" id="2268124"/>
    <lineage>
        <taxon>Bacteria</taxon>
        <taxon>Candidatus Ozemobacteria</taxon>
        <taxon>Candidatus Ozemobacterales</taxon>
        <taxon>Candidatus Ozemobacteraceae</taxon>
        <taxon>Candidatus Ozemobacter</taxon>
    </lineage>
</organism>
<gene>
    <name evidence="8" type="ORF">OZSIB_0541</name>
</gene>
<dbReference type="Gene3D" id="3.40.50.200">
    <property type="entry name" value="Peptidase S8/S53 domain"/>
    <property type="match status" value="1"/>
</dbReference>
<dbReference type="PROSITE" id="PS51892">
    <property type="entry name" value="SUBTILASE"/>
    <property type="match status" value="1"/>
</dbReference>
<dbReference type="Pfam" id="PF00082">
    <property type="entry name" value="Peptidase_S8"/>
    <property type="match status" value="1"/>
</dbReference>
<protein>
    <submittedName>
        <fullName evidence="8">Alkaline protease</fullName>
    </submittedName>
</protein>
<feature type="active site" description="Charge relay system" evidence="5">
    <location>
        <position position="331"/>
    </location>
</feature>
<dbReference type="CDD" id="cd07473">
    <property type="entry name" value="Peptidases_S8_Subtilisin_like"/>
    <property type="match status" value="1"/>
</dbReference>
<keyword evidence="6" id="KW-0732">Signal</keyword>
<dbReference type="GO" id="GO:0004252">
    <property type="term" value="F:serine-type endopeptidase activity"/>
    <property type="evidence" value="ECO:0007669"/>
    <property type="project" value="UniProtKB-UniRule"/>
</dbReference>
<dbReference type="InterPro" id="IPR036852">
    <property type="entry name" value="Peptidase_S8/S53_dom_sf"/>
</dbReference>
<dbReference type="PANTHER" id="PTHR43399">
    <property type="entry name" value="SUBTILISIN-RELATED"/>
    <property type="match status" value="1"/>
</dbReference>
<feature type="signal peptide" evidence="6">
    <location>
        <begin position="1"/>
        <end position="16"/>
    </location>
</feature>
<dbReference type="InterPro" id="IPR035914">
    <property type="entry name" value="Sperma_CUB_dom_sf"/>
</dbReference>
<dbReference type="InterPro" id="IPR015500">
    <property type="entry name" value="Peptidase_S8_subtilisin-rel"/>
</dbReference>